<reference evidence="1 4" key="2">
    <citation type="submission" date="2017-09" db="EMBL/GenBank/DDBJ databases">
        <title>Extensive intraspecific genome diversity in a model arbuscular mycorrhizal fungus.</title>
        <authorList>
            <person name="Chen E.C."/>
            <person name="Morin E."/>
            <person name="Beaudet D."/>
            <person name="Noel J."/>
            <person name="Ndikumana S."/>
            <person name="Charron P."/>
            <person name="St-Onge C."/>
            <person name="Giorgi J."/>
            <person name="Grigoriev I.V."/>
            <person name="Roux C."/>
            <person name="Martin F.M."/>
            <person name="Corradi N."/>
        </authorList>
    </citation>
    <scope>NUCLEOTIDE SEQUENCE [LARGE SCALE GENOMIC DNA]</scope>
    <source>
        <strain evidence="1 4">A5</strain>
    </source>
</reference>
<gene>
    <name evidence="2" type="ORF">RhiirA1_470112</name>
    <name evidence="1" type="ORF">RhiirA5_420208</name>
</gene>
<organism evidence="1 4">
    <name type="scientific">Rhizophagus irregularis</name>
    <dbReference type="NCBI Taxonomy" id="588596"/>
    <lineage>
        <taxon>Eukaryota</taxon>
        <taxon>Fungi</taxon>
        <taxon>Fungi incertae sedis</taxon>
        <taxon>Mucoromycota</taxon>
        <taxon>Glomeromycotina</taxon>
        <taxon>Glomeromycetes</taxon>
        <taxon>Glomerales</taxon>
        <taxon>Glomeraceae</taxon>
        <taxon>Rhizophagus</taxon>
    </lineage>
</organism>
<reference evidence="1 4" key="1">
    <citation type="submission" date="2016-04" db="EMBL/GenBank/DDBJ databases">
        <title>Genome analyses suggest a sexual origin of heterokaryosis in a supposedly ancient asexual fungus.</title>
        <authorList>
            <person name="Ropars J."/>
            <person name="Sedzielewska K."/>
            <person name="Noel J."/>
            <person name="Charron P."/>
            <person name="Farinelli L."/>
            <person name="Marton T."/>
            <person name="Kruger M."/>
            <person name="Pelin A."/>
            <person name="Brachmann A."/>
            <person name="Corradi N."/>
        </authorList>
    </citation>
    <scope>NUCLEOTIDE SEQUENCE [LARGE SCALE GENOMIC DNA]</scope>
    <source>
        <strain evidence="1 4">A5</strain>
    </source>
</reference>
<evidence type="ECO:0000313" key="4">
    <source>
        <dbReference type="Proteomes" id="UP000232722"/>
    </source>
</evidence>
<evidence type="ECO:0000313" key="1">
    <source>
        <dbReference type="EMBL" id="PKC05971.1"/>
    </source>
</evidence>
<name>A0A2I1F3B1_9GLOM</name>
<dbReference type="Proteomes" id="UP000232688">
    <property type="component" value="Unassembled WGS sequence"/>
</dbReference>
<dbReference type="AlphaFoldDB" id="A0A2I1F3B1"/>
<dbReference type="VEuPathDB" id="FungiDB:RhiirA1_470112"/>
<comment type="caution">
    <text evidence="1">The sequence shown here is derived from an EMBL/GenBank/DDBJ whole genome shotgun (WGS) entry which is preliminary data.</text>
</comment>
<sequence length="265" mass="31357">MHNYKLEFKFSFKFNTKGGVYPFSAYLIRSNKFFSYIKSLKTKELFYLQQIITVDGLFLKSWKEIQNSLSNKKGRPPAWYKYLRECIVLNQNNLQLNFDLPVNNYHNSTITKPKVIAQNSKITRIKNIWIAYWCPRTNNVIYGRVIEKNHFYNHHQTITFEHFIHIPDSHPSNNNLTPRSCPTYLSKCTGCRLSEQNVYNNNNLNTCYITSLSNSTFIINISKSNHTFPNYQKPIYKCSKQHSTIRQIALIDFNFSPFRKPGYFK</sequence>
<dbReference type="Proteomes" id="UP000232722">
    <property type="component" value="Unassembled WGS sequence"/>
</dbReference>
<proteinExistence type="predicted"/>
<dbReference type="OrthoDB" id="2480065at2759"/>
<evidence type="ECO:0000313" key="3">
    <source>
        <dbReference type="Proteomes" id="UP000232688"/>
    </source>
</evidence>
<accession>A0A2I1F3B1</accession>
<reference evidence="2 3" key="4">
    <citation type="submission" date="2017-10" db="EMBL/GenBank/DDBJ databases">
        <title>Genome analyses suggest a sexual origin of heterokaryosis in a supposedly ancient asexual fungus.</title>
        <authorList>
            <person name="Corradi N."/>
            <person name="Sedzielewska K."/>
            <person name="Noel J."/>
            <person name="Charron P."/>
            <person name="Farinelli L."/>
            <person name="Marton T."/>
            <person name="Kruger M."/>
            <person name="Pelin A."/>
            <person name="Brachmann A."/>
            <person name="Corradi N."/>
        </authorList>
    </citation>
    <scope>NUCLEOTIDE SEQUENCE [LARGE SCALE GENOMIC DNA]</scope>
    <source>
        <strain evidence="2 3">A1</strain>
    </source>
</reference>
<dbReference type="EMBL" id="LLXJ01000815">
    <property type="protein sequence ID" value="PKC05971.1"/>
    <property type="molecule type" value="Genomic_DNA"/>
</dbReference>
<evidence type="ECO:0000313" key="2">
    <source>
        <dbReference type="EMBL" id="PKC58988.1"/>
    </source>
</evidence>
<dbReference type="EMBL" id="LLXH01001417">
    <property type="protein sequence ID" value="PKC58988.1"/>
    <property type="molecule type" value="Genomic_DNA"/>
</dbReference>
<protein>
    <submittedName>
        <fullName evidence="1">Uncharacterized protein</fullName>
    </submittedName>
</protein>
<reference evidence="2 3" key="3">
    <citation type="submission" date="2017-10" db="EMBL/GenBank/DDBJ databases">
        <title>Extensive intraspecific genome diversity in a model arbuscular mycorrhizal fungus.</title>
        <authorList>
            <person name="Chen E.C.H."/>
            <person name="Morin E."/>
            <person name="Baudet D."/>
            <person name="Noel J."/>
            <person name="Ndikumana S."/>
            <person name="Charron P."/>
            <person name="St-Onge C."/>
            <person name="Giorgi J."/>
            <person name="Grigoriev I.V."/>
            <person name="Roux C."/>
            <person name="Martin F.M."/>
            <person name="Corradi N."/>
        </authorList>
    </citation>
    <scope>NUCLEOTIDE SEQUENCE [LARGE SCALE GENOMIC DNA]</scope>
    <source>
        <strain evidence="2 3">A1</strain>
    </source>
</reference>